<organism evidence="2 3">
    <name type="scientific">Bifidobacterium pseudolongum PV8-2</name>
    <dbReference type="NCBI Taxonomy" id="1447715"/>
    <lineage>
        <taxon>Bacteria</taxon>
        <taxon>Bacillati</taxon>
        <taxon>Actinomycetota</taxon>
        <taxon>Actinomycetes</taxon>
        <taxon>Bifidobacteriales</taxon>
        <taxon>Bifidobacteriaceae</taxon>
        <taxon>Bifidobacterium</taxon>
    </lineage>
</organism>
<evidence type="ECO:0008006" key="4">
    <source>
        <dbReference type="Google" id="ProtNLM"/>
    </source>
</evidence>
<dbReference type="RefSeq" id="WP_022857965.1">
    <property type="nucleotide sequence ID" value="NZ_CP007457.1"/>
</dbReference>
<dbReference type="KEGG" id="bpsp:AH67_06225"/>
<evidence type="ECO:0000313" key="3">
    <source>
        <dbReference type="Proteomes" id="UP000030636"/>
    </source>
</evidence>
<dbReference type="OrthoDB" id="8480367at2"/>
<keyword evidence="3" id="KW-1185">Reference proteome</keyword>
<dbReference type="STRING" id="1447715.AH67_06225"/>
<evidence type="ECO:0000313" key="2">
    <source>
        <dbReference type="EMBL" id="AIZ16552.1"/>
    </source>
</evidence>
<reference evidence="2 3" key="1">
    <citation type="journal article" date="2015" name="Genome Announc.">
        <title>Bifidobacterium pseudolongum Strain PV8-2, Isolated from a Stool Sample of an Anemic Kenyan Infant.</title>
        <authorList>
            <person name="Vazquez-Gutierrez P."/>
            <person name="Lacroix C."/>
            <person name="Chassard C."/>
            <person name="Klumpp J."/>
            <person name="Stevens M.J."/>
            <person name="Jans C."/>
        </authorList>
    </citation>
    <scope>NUCLEOTIDE SEQUENCE [LARGE SCALE GENOMIC DNA]</scope>
    <source>
        <strain evidence="2 3">PV8-2</strain>
    </source>
</reference>
<dbReference type="EMBL" id="CP007457">
    <property type="protein sequence ID" value="AIZ16552.1"/>
    <property type="molecule type" value="Genomic_DNA"/>
</dbReference>
<protein>
    <recommendedName>
        <fullName evidence="4">DUF3710 domain-containing protein</fullName>
    </recommendedName>
</protein>
<sequence length="285" mass="31288">MGLFGFGKKKKNREAEAIASQTEDMAKEDAQLDDESQQGDDAAAGERMTGQIPEETSMTYEGRGEEYGPWDIDEDNAPDFDEYMSLGAFYIPFVRGIQLRIKASRADNTLLGATVTIGRSSLELEAFAAPKTLGLWDDVREDLLEGNANAKEVPGIFGAEIELPVKLDNGKVHTTRIVGVDGPRWMLRGIFSGPAAEDPKSPEAEILNRFFSDIVVDRGEEPLAPRDLIPMAPPLTPNERRERDAAQQDGEGAQLPGKPEGPFNSDQETETKTTLSRGPMFSELR</sequence>
<dbReference type="InterPro" id="IPR022183">
    <property type="entry name" value="DUF3710"/>
</dbReference>
<accession>A0A0A7I8G5</accession>
<dbReference type="AlphaFoldDB" id="A0A0A7I8G5"/>
<feature type="region of interest" description="Disordered" evidence="1">
    <location>
        <begin position="222"/>
        <end position="285"/>
    </location>
</feature>
<dbReference type="Pfam" id="PF12502">
    <property type="entry name" value="DUF3710"/>
    <property type="match status" value="1"/>
</dbReference>
<dbReference type="Proteomes" id="UP000030636">
    <property type="component" value="Chromosome"/>
</dbReference>
<feature type="region of interest" description="Disordered" evidence="1">
    <location>
        <begin position="1"/>
        <end position="52"/>
    </location>
</feature>
<name>A0A0A7I8G5_9BIFI</name>
<proteinExistence type="predicted"/>
<evidence type="ECO:0000256" key="1">
    <source>
        <dbReference type="SAM" id="MobiDB-lite"/>
    </source>
</evidence>
<dbReference type="HOGENOM" id="CLU_069776_1_0_11"/>
<gene>
    <name evidence="2" type="ORF">AH67_06225</name>
</gene>